<sequence>MVDLPPAWLRRGVVFVLAAVAAYQIAHWMLHSLSDFLAVVFLAWLFSITVEPAVEMMVRHGLRRGAATGLVMFGLTASAIAFVGVFGTLLVDQLTGLVTSLPTLISDVVDWVNGVLGTQFRAADINDSLRLTPDRIQQLAQDLTPGVFGILSSLVGLVFQALTLMLFAFYMSAEGPQLRNTVSSWFPPRQQRVISTVWEISVEKTGGYVVSRLILAVLSTIFTGIFLYLIGVPYWMPLAIWTGLVSQFIPTLGTYLAIAVPALIALAGQPIDAVWVVLFGTVYQQVENYLFAPRVTAATMQVHPAVAFGAVVVGAKLFGPVGALVSVPVVAATQAVIETYGHRYELVGEVPTTPPDPPPVKARRTWTGRSLWRGRGSGARPAGPPDAPGSPPHG</sequence>
<evidence type="ECO:0000256" key="8">
    <source>
        <dbReference type="SAM" id="MobiDB-lite"/>
    </source>
</evidence>
<name>A0A7G9RGS5_9ACTN</name>
<evidence type="ECO:0000256" key="7">
    <source>
        <dbReference type="ARBA" id="ARBA00023136"/>
    </source>
</evidence>
<keyword evidence="3" id="KW-0813">Transport</keyword>
<feature type="transmembrane region" description="Helical" evidence="9">
    <location>
        <begin position="147"/>
        <end position="170"/>
    </location>
</feature>
<dbReference type="PANTHER" id="PTHR21716:SF53">
    <property type="entry name" value="PERMEASE PERM-RELATED"/>
    <property type="match status" value="1"/>
</dbReference>
<protein>
    <submittedName>
        <fullName evidence="10">AI-2E family transporter</fullName>
    </submittedName>
</protein>
<keyword evidence="5 9" id="KW-0812">Transmembrane</keyword>
<feature type="transmembrane region" description="Helical" evidence="9">
    <location>
        <begin position="36"/>
        <end position="54"/>
    </location>
</feature>
<accession>A0A7G9RGS5</accession>
<proteinExistence type="inferred from homology"/>
<evidence type="ECO:0000313" key="11">
    <source>
        <dbReference type="Proteomes" id="UP000515947"/>
    </source>
</evidence>
<evidence type="ECO:0000256" key="4">
    <source>
        <dbReference type="ARBA" id="ARBA00022475"/>
    </source>
</evidence>
<dbReference type="KEGG" id="nmes:H9L09_03115"/>
<evidence type="ECO:0000313" key="10">
    <source>
        <dbReference type="EMBL" id="QNN54800.1"/>
    </source>
</evidence>
<dbReference type="InterPro" id="IPR002549">
    <property type="entry name" value="AI-2E-like"/>
</dbReference>
<evidence type="ECO:0000256" key="5">
    <source>
        <dbReference type="ARBA" id="ARBA00022692"/>
    </source>
</evidence>
<dbReference type="AlphaFoldDB" id="A0A7G9RGS5"/>
<dbReference type="GO" id="GO:0055085">
    <property type="term" value="P:transmembrane transport"/>
    <property type="evidence" value="ECO:0007669"/>
    <property type="project" value="TreeGrafter"/>
</dbReference>
<evidence type="ECO:0000256" key="2">
    <source>
        <dbReference type="ARBA" id="ARBA00009773"/>
    </source>
</evidence>
<dbReference type="EMBL" id="CP060713">
    <property type="protein sequence ID" value="QNN54800.1"/>
    <property type="molecule type" value="Genomic_DNA"/>
</dbReference>
<evidence type="ECO:0000256" key="3">
    <source>
        <dbReference type="ARBA" id="ARBA00022448"/>
    </source>
</evidence>
<keyword evidence="4" id="KW-1003">Cell membrane</keyword>
<organism evidence="10 11">
    <name type="scientific">Nocardioides mesophilus</name>
    <dbReference type="NCBI Taxonomy" id="433659"/>
    <lineage>
        <taxon>Bacteria</taxon>
        <taxon>Bacillati</taxon>
        <taxon>Actinomycetota</taxon>
        <taxon>Actinomycetes</taxon>
        <taxon>Propionibacteriales</taxon>
        <taxon>Nocardioidaceae</taxon>
        <taxon>Nocardioides</taxon>
    </lineage>
</organism>
<comment type="subcellular location">
    <subcellularLocation>
        <location evidence="1">Cell membrane</location>
        <topology evidence="1">Multi-pass membrane protein</topology>
    </subcellularLocation>
</comment>
<dbReference type="PANTHER" id="PTHR21716">
    <property type="entry name" value="TRANSMEMBRANE PROTEIN"/>
    <property type="match status" value="1"/>
</dbReference>
<dbReference type="Proteomes" id="UP000515947">
    <property type="component" value="Chromosome"/>
</dbReference>
<keyword evidence="11" id="KW-1185">Reference proteome</keyword>
<feature type="transmembrane region" description="Helical" evidence="9">
    <location>
        <begin position="66"/>
        <end position="91"/>
    </location>
</feature>
<keyword evidence="7 9" id="KW-0472">Membrane</keyword>
<feature type="transmembrane region" description="Helical" evidence="9">
    <location>
        <begin position="12"/>
        <end position="30"/>
    </location>
</feature>
<feature type="region of interest" description="Disordered" evidence="8">
    <location>
        <begin position="350"/>
        <end position="394"/>
    </location>
</feature>
<gene>
    <name evidence="10" type="ORF">H9L09_03115</name>
</gene>
<evidence type="ECO:0000256" key="6">
    <source>
        <dbReference type="ARBA" id="ARBA00022989"/>
    </source>
</evidence>
<evidence type="ECO:0000256" key="1">
    <source>
        <dbReference type="ARBA" id="ARBA00004651"/>
    </source>
</evidence>
<evidence type="ECO:0000256" key="9">
    <source>
        <dbReference type="SAM" id="Phobius"/>
    </source>
</evidence>
<keyword evidence="6 9" id="KW-1133">Transmembrane helix</keyword>
<dbReference type="GO" id="GO:0005886">
    <property type="term" value="C:plasma membrane"/>
    <property type="evidence" value="ECO:0007669"/>
    <property type="project" value="UniProtKB-SubCell"/>
</dbReference>
<feature type="transmembrane region" description="Helical" evidence="9">
    <location>
        <begin position="248"/>
        <end position="268"/>
    </location>
</feature>
<dbReference type="Pfam" id="PF01594">
    <property type="entry name" value="AI-2E_transport"/>
    <property type="match status" value="1"/>
</dbReference>
<reference evidence="10 11" key="1">
    <citation type="submission" date="2020-08" db="EMBL/GenBank/DDBJ databases">
        <title>Genome sequence of Nocardioides mesophilus KACC 16243T.</title>
        <authorList>
            <person name="Hyun D.-W."/>
            <person name="Bae J.-W."/>
        </authorList>
    </citation>
    <scope>NUCLEOTIDE SEQUENCE [LARGE SCALE GENOMIC DNA]</scope>
    <source>
        <strain evidence="10 11">KACC 16243</strain>
    </source>
</reference>
<comment type="similarity">
    <text evidence="2">Belongs to the autoinducer-2 exporter (AI-2E) (TC 2.A.86) family.</text>
</comment>
<feature type="transmembrane region" description="Helical" evidence="9">
    <location>
        <begin position="213"/>
        <end position="236"/>
    </location>
</feature>
<feature type="compositionally biased region" description="Pro residues" evidence="8">
    <location>
        <begin position="382"/>
        <end position="394"/>
    </location>
</feature>